<evidence type="ECO:0000256" key="1">
    <source>
        <dbReference type="ARBA" id="ARBA00001917"/>
    </source>
</evidence>
<dbReference type="InterPro" id="IPR024624">
    <property type="entry name" value="Pyridox_Oxase_Alr4036_FMN-bd"/>
</dbReference>
<dbReference type="GO" id="GO:0004733">
    <property type="term" value="F:pyridoxamine phosphate oxidase activity"/>
    <property type="evidence" value="ECO:0007669"/>
    <property type="project" value="InterPro"/>
</dbReference>
<dbReference type="GO" id="GO:0010181">
    <property type="term" value="F:FMN binding"/>
    <property type="evidence" value="ECO:0007669"/>
    <property type="project" value="InterPro"/>
</dbReference>
<keyword evidence="3" id="KW-0288">FMN</keyword>
<keyword evidence="4" id="KW-0560">Oxidoreductase</keyword>
<dbReference type="OrthoDB" id="9152543at2"/>
<dbReference type="Proteomes" id="UP000056322">
    <property type="component" value="Chromosome 1"/>
</dbReference>
<dbReference type="InterPro" id="IPR000659">
    <property type="entry name" value="Pyridox_Oxase"/>
</dbReference>
<dbReference type="RefSeq" id="WP_045750464.1">
    <property type="nucleotide sequence ID" value="NZ_LN794158.1"/>
</dbReference>
<evidence type="ECO:0000259" key="5">
    <source>
        <dbReference type="Pfam" id="PF12766"/>
    </source>
</evidence>
<dbReference type="Gene3D" id="2.30.110.10">
    <property type="entry name" value="Electron Transport, Fmn-binding Protein, Chain A"/>
    <property type="match status" value="1"/>
</dbReference>
<reference evidence="7" key="1">
    <citation type="submission" date="2014-12" db="EMBL/GenBank/DDBJ databases">
        <authorList>
            <person name="Salcher M.M."/>
        </authorList>
    </citation>
    <scope>NUCLEOTIDE SEQUENCE [LARGE SCALE GENOMIC DNA]</scope>
    <source>
        <strain evidence="7">MMS-10A-171</strain>
    </source>
</reference>
<feature type="domain" description="Pyridoxamine 5'-phosphate oxidase Alr4036 family FMN-binding" evidence="5">
    <location>
        <begin position="14"/>
        <end position="102"/>
    </location>
</feature>
<evidence type="ECO:0000313" key="6">
    <source>
        <dbReference type="EMBL" id="CEN55132.1"/>
    </source>
</evidence>
<proteinExistence type="predicted"/>
<organism evidence="6 7">
    <name type="scientific">Candidatus Methylopumilus turicensis</name>
    <dbReference type="NCBI Taxonomy" id="1581680"/>
    <lineage>
        <taxon>Bacteria</taxon>
        <taxon>Pseudomonadati</taxon>
        <taxon>Pseudomonadota</taxon>
        <taxon>Betaproteobacteria</taxon>
        <taxon>Nitrosomonadales</taxon>
        <taxon>Methylophilaceae</taxon>
        <taxon>Candidatus Methylopumilus</taxon>
    </lineage>
</organism>
<evidence type="ECO:0000313" key="7">
    <source>
        <dbReference type="Proteomes" id="UP000056322"/>
    </source>
</evidence>
<dbReference type="Pfam" id="PF12766">
    <property type="entry name" value="Pyridox_oxase_2"/>
    <property type="match status" value="1"/>
</dbReference>
<dbReference type="EMBL" id="LN794158">
    <property type="protein sequence ID" value="CEN55132.1"/>
    <property type="molecule type" value="Genomic_DNA"/>
</dbReference>
<dbReference type="STRING" id="1581680.BN1209_0075"/>
<comment type="cofactor">
    <cofactor evidence="1">
        <name>FMN</name>
        <dbReference type="ChEBI" id="CHEBI:58210"/>
    </cofactor>
</comment>
<accession>A0A0B7IVQ8</accession>
<keyword evidence="2" id="KW-0285">Flavoprotein</keyword>
<dbReference type="GO" id="GO:0008615">
    <property type="term" value="P:pyridoxine biosynthetic process"/>
    <property type="evidence" value="ECO:0007669"/>
    <property type="project" value="InterPro"/>
</dbReference>
<dbReference type="HOGENOM" id="CLU_058669_0_0_4"/>
<dbReference type="SUPFAM" id="SSF50475">
    <property type="entry name" value="FMN-binding split barrel"/>
    <property type="match status" value="1"/>
</dbReference>
<evidence type="ECO:0000256" key="3">
    <source>
        <dbReference type="ARBA" id="ARBA00022643"/>
    </source>
</evidence>
<evidence type="ECO:0000256" key="2">
    <source>
        <dbReference type="ARBA" id="ARBA00022630"/>
    </source>
</evidence>
<gene>
    <name evidence="6" type="ORF">BN1209_0075</name>
</gene>
<keyword evidence="7" id="KW-1185">Reference proteome</keyword>
<sequence length="186" mass="21652">MKPKLDNPNDIRQQVWRELEKACHDRHHAWRTPVMATTSSDDSVNARTVVLRKVDRLNQSLMIFTDQRSLKVREILKQPKAIFVFWSARLNWQLRVDVEVSVMTDLTMLNTLWQTVKDGPSAMDYLRAEAPGTTLTNTITEQETVIDNHQFTVLTAEVKQIDWLELSREGHRRANISSDTWAWLVP</sequence>
<dbReference type="InterPro" id="IPR012349">
    <property type="entry name" value="Split_barrel_FMN-bd"/>
</dbReference>
<dbReference type="PANTHER" id="PTHR10851">
    <property type="entry name" value="PYRIDOXINE-5-PHOSPHATE OXIDASE"/>
    <property type="match status" value="1"/>
</dbReference>
<dbReference type="PANTHER" id="PTHR10851:SF0">
    <property type="entry name" value="PYRIDOXINE-5'-PHOSPHATE OXIDASE"/>
    <property type="match status" value="1"/>
</dbReference>
<dbReference type="AlphaFoldDB" id="A0A0B7IVQ8"/>
<evidence type="ECO:0000256" key="4">
    <source>
        <dbReference type="ARBA" id="ARBA00023002"/>
    </source>
</evidence>
<dbReference type="KEGG" id="mbac:BN1209_0075"/>
<protein>
    <recommendedName>
        <fullName evidence="5">Pyridoxamine 5'-phosphate oxidase Alr4036 family FMN-binding domain-containing protein</fullName>
    </recommendedName>
</protein>
<name>A0A0B7IVQ8_9PROT</name>